<dbReference type="InterPro" id="IPR052726">
    <property type="entry name" value="Phage_Baseplate_Hub"/>
</dbReference>
<feature type="domain" description="Baseplate J-like C-terminal" evidence="1">
    <location>
        <begin position="245"/>
        <end position="320"/>
    </location>
</feature>
<name>A0A1I1Q3L5_9GAMM</name>
<proteinExistence type="predicted"/>
<dbReference type="RefSeq" id="WP_091988104.1">
    <property type="nucleotide sequence ID" value="NZ_FOLO01000038.1"/>
</dbReference>
<dbReference type="OrthoDB" id="9793802at2"/>
<sequence length="330" mass="36201">MSQINFSPVDISKLPIPNVIESLDFESIKAEILADYTSRYPNAQIELASEPVVKLIETFAYRELLVRQRVNDGANSVLLAKATGAQLDYLGNRFNVKRQLVIKGNTSVTPVIADVYETDERFRKRIQLSLEGFSTAGPIGAYVYHALAASAFVKDVTIDAPEFSYAEIEPALLAQLPENVAVLQCTYDAGLTNPMPGDVAITTLSTLGNGKDEVLASLVVESLSDDEIRPLTDHVCNREVEIIEYELNATLFCFKGTDSKTIQAASLKAVKEYMRQHHKLGLAVTQSALYSALHQPGVERVVLTSPSADIMVENHQAAYCIGEQVHIKEA</sequence>
<dbReference type="STRING" id="1123010.SAMN02745724_03727"/>
<protein>
    <submittedName>
        <fullName evidence="2">Phage-related baseplate assembly protein</fullName>
    </submittedName>
</protein>
<dbReference type="PANTHER" id="PTHR35862:SF1">
    <property type="entry name" value="FELS-2 PROPHAGE PROTEIN"/>
    <property type="match status" value="1"/>
</dbReference>
<dbReference type="Pfam" id="PF26079">
    <property type="entry name" value="Baseplate_J_C"/>
    <property type="match status" value="1"/>
</dbReference>
<evidence type="ECO:0000259" key="1">
    <source>
        <dbReference type="Pfam" id="PF26079"/>
    </source>
</evidence>
<dbReference type="PIRSF" id="PIRSF020481">
    <property type="entry name" value="BAP"/>
    <property type="match status" value="1"/>
</dbReference>
<dbReference type="Proteomes" id="UP000198862">
    <property type="component" value="Unassembled WGS sequence"/>
</dbReference>
<dbReference type="AlphaFoldDB" id="A0A1I1Q3L5"/>
<accession>A0A1I1Q3L5</accession>
<reference evidence="2 3" key="1">
    <citation type="submission" date="2016-10" db="EMBL/GenBank/DDBJ databases">
        <authorList>
            <person name="de Groot N.N."/>
        </authorList>
    </citation>
    <scope>NUCLEOTIDE SEQUENCE [LARGE SCALE GENOMIC DNA]</scope>
    <source>
        <strain evidence="2 3">DSM 6059</strain>
    </source>
</reference>
<evidence type="ECO:0000313" key="3">
    <source>
        <dbReference type="Proteomes" id="UP000198862"/>
    </source>
</evidence>
<keyword evidence="3" id="KW-1185">Reference proteome</keyword>
<dbReference type="PANTHER" id="PTHR35862">
    <property type="entry name" value="FELS-2 PROPHAGE PROTEIN"/>
    <property type="match status" value="1"/>
</dbReference>
<dbReference type="InterPro" id="IPR014507">
    <property type="entry name" value="Baseplate_assembly_J_pred"/>
</dbReference>
<dbReference type="EMBL" id="FOLO01000038">
    <property type="protein sequence ID" value="SFD16746.1"/>
    <property type="molecule type" value="Genomic_DNA"/>
</dbReference>
<gene>
    <name evidence="2" type="ORF">SAMN02745724_03727</name>
</gene>
<evidence type="ECO:0000313" key="2">
    <source>
        <dbReference type="EMBL" id="SFD16746.1"/>
    </source>
</evidence>
<dbReference type="InterPro" id="IPR058530">
    <property type="entry name" value="Baseplate_J-like_C"/>
</dbReference>
<organism evidence="2 3">
    <name type="scientific">Pseudoalteromonas denitrificans DSM 6059</name>
    <dbReference type="NCBI Taxonomy" id="1123010"/>
    <lineage>
        <taxon>Bacteria</taxon>
        <taxon>Pseudomonadati</taxon>
        <taxon>Pseudomonadota</taxon>
        <taxon>Gammaproteobacteria</taxon>
        <taxon>Alteromonadales</taxon>
        <taxon>Pseudoalteromonadaceae</taxon>
        <taxon>Pseudoalteromonas</taxon>
    </lineage>
</organism>